<evidence type="ECO:0000256" key="2">
    <source>
        <dbReference type="ARBA" id="ARBA00006896"/>
    </source>
</evidence>
<name>A0A7C4NZT1_9BACT</name>
<keyword evidence="5" id="KW-0051">Antiviral defense</keyword>
<dbReference type="AlphaFoldDB" id="A0A7C4NZT1"/>
<organism evidence="7">
    <name type="scientific">Thermodesulfobacterium geofontis</name>
    <dbReference type="NCBI Taxonomy" id="1295609"/>
    <lineage>
        <taxon>Bacteria</taxon>
        <taxon>Pseudomonadati</taxon>
        <taxon>Thermodesulfobacteriota</taxon>
        <taxon>Thermodesulfobacteria</taxon>
        <taxon>Thermodesulfobacteriales</taxon>
        <taxon>Thermodesulfobacteriaceae</taxon>
        <taxon>Thermodesulfobacterium</taxon>
    </lineage>
</organism>
<evidence type="ECO:0000256" key="6">
    <source>
        <dbReference type="ARBA" id="ARBA00031723"/>
    </source>
</evidence>
<dbReference type="GO" id="GO:0003723">
    <property type="term" value="F:RNA binding"/>
    <property type="evidence" value="ECO:0007669"/>
    <property type="project" value="UniProtKB-KW"/>
</dbReference>
<evidence type="ECO:0000256" key="5">
    <source>
        <dbReference type="ARBA" id="ARBA00023118"/>
    </source>
</evidence>
<evidence type="ECO:0000256" key="3">
    <source>
        <dbReference type="ARBA" id="ARBA00016118"/>
    </source>
</evidence>
<dbReference type="NCBIfam" id="TIGR01870">
    <property type="entry name" value="cas_TM1810_Csm2"/>
    <property type="match status" value="1"/>
</dbReference>
<gene>
    <name evidence="7" type="primary">csm2</name>
    <name evidence="7" type="ORF">ENT66_03470</name>
</gene>
<sequence>MLKQEDRRDDPIKNLKDVLDNEKTFLKIDLKDLIGPESYAAKISKKLNITPVQLRKVFSEFKNIYALYKANYKNLTEEKKEEIRLKLYKLYPILQYQANRGLIDHNFKTLMWEILNLLDEKISENKKEEFDRVIDFMEALVAYMK</sequence>
<evidence type="ECO:0000256" key="4">
    <source>
        <dbReference type="ARBA" id="ARBA00022884"/>
    </source>
</evidence>
<dbReference type="GO" id="GO:0051607">
    <property type="term" value="P:defense response to virus"/>
    <property type="evidence" value="ECO:0007669"/>
    <property type="project" value="UniProtKB-KW"/>
</dbReference>
<evidence type="ECO:0000313" key="7">
    <source>
        <dbReference type="EMBL" id="HGQ85427.1"/>
    </source>
</evidence>
<comment type="caution">
    <text evidence="7">The sequence shown here is derived from an EMBL/GenBank/DDBJ whole genome shotgun (WGS) entry which is preliminary data.</text>
</comment>
<dbReference type="EMBL" id="DSZN01000064">
    <property type="protein sequence ID" value="HGQ85427.1"/>
    <property type="molecule type" value="Genomic_DNA"/>
</dbReference>
<keyword evidence="4" id="KW-0694">RNA-binding</keyword>
<comment type="similarity">
    <text evidence="2">Belongs to the CRISPR-associated Csm2 family.</text>
</comment>
<evidence type="ECO:0000256" key="1">
    <source>
        <dbReference type="ARBA" id="ARBA00003640"/>
    </source>
</evidence>
<comment type="function">
    <text evidence="1">This subunit may be involved in monitoring complementarity of crRNA and target RNA.</text>
</comment>
<dbReference type="InterPro" id="IPR010149">
    <property type="entry name" value="CRISPR-assoc_prot_Csm2_III-A"/>
</dbReference>
<proteinExistence type="inferred from homology"/>
<dbReference type="Pfam" id="PF03750">
    <property type="entry name" value="Csm2_III-A"/>
    <property type="match status" value="1"/>
</dbReference>
<protein>
    <recommendedName>
        <fullName evidence="3">CRISPR system Cms protein Csm2</fullName>
    </recommendedName>
    <alternativeName>
        <fullName evidence="6">CRISPR type III A-associated protein Csm2</fullName>
    </alternativeName>
</protein>
<accession>A0A7C4NZT1</accession>
<reference evidence="7" key="1">
    <citation type="journal article" date="2020" name="mSystems">
        <title>Genome- and Community-Level Interaction Insights into Carbon Utilization and Element Cycling Functions of Hydrothermarchaeota in Hydrothermal Sediment.</title>
        <authorList>
            <person name="Zhou Z."/>
            <person name="Liu Y."/>
            <person name="Xu W."/>
            <person name="Pan J."/>
            <person name="Luo Z.H."/>
            <person name="Li M."/>
        </authorList>
    </citation>
    <scope>NUCLEOTIDE SEQUENCE [LARGE SCALE GENOMIC DNA]</scope>
    <source>
        <strain evidence="7">SpSt-6</strain>
    </source>
</reference>